<comment type="caution">
    <text evidence="2">The sequence shown here is derived from an EMBL/GenBank/DDBJ whole genome shotgun (WGS) entry which is preliminary data.</text>
</comment>
<gene>
    <name evidence="2" type="ORF">BCR42DRAFT_413481</name>
</gene>
<dbReference type="Proteomes" id="UP000193560">
    <property type="component" value="Unassembled WGS sequence"/>
</dbReference>
<dbReference type="EMBL" id="MCGE01000010">
    <property type="protein sequence ID" value="ORZ16907.1"/>
    <property type="molecule type" value="Genomic_DNA"/>
</dbReference>
<keyword evidence="1" id="KW-0472">Membrane</keyword>
<dbReference type="AlphaFoldDB" id="A0A1X2IJC7"/>
<protein>
    <submittedName>
        <fullName evidence="2">Uncharacterized protein</fullName>
    </submittedName>
</protein>
<evidence type="ECO:0000313" key="3">
    <source>
        <dbReference type="Proteomes" id="UP000193560"/>
    </source>
</evidence>
<organism evidence="2 3">
    <name type="scientific">Absidia repens</name>
    <dbReference type="NCBI Taxonomy" id="90262"/>
    <lineage>
        <taxon>Eukaryota</taxon>
        <taxon>Fungi</taxon>
        <taxon>Fungi incertae sedis</taxon>
        <taxon>Mucoromycota</taxon>
        <taxon>Mucoromycotina</taxon>
        <taxon>Mucoromycetes</taxon>
        <taxon>Mucorales</taxon>
        <taxon>Cunninghamellaceae</taxon>
        <taxon>Absidia</taxon>
    </lineage>
</organism>
<name>A0A1X2IJC7_9FUNG</name>
<proteinExistence type="predicted"/>
<keyword evidence="3" id="KW-1185">Reference proteome</keyword>
<keyword evidence="1" id="KW-0812">Transmembrane</keyword>
<reference evidence="2 3" key="1">
    <citation type="submission" date="2016-07" db="EMBL/GenBank/DDBJ databases">
        <title>Pervasive Adenine N6-methylation of Active Genes in Fungi.</title>
        <authorList>
            <consortium name="DOE Joint Genome Institute"/>
            <person name="Mondo S.J."/>
            <person name="Dannebaum R.O."/>
            <person name="Kuo R.C."/>
            <person name="Labutti K."/>
            <person name="Haridas S."/>
            <person name="Kuo A."/>
            <person name="Salamov A."/>
            <person name="Ahrendt S.R."/>
            <person name="Lipzen A."/>
            <person name="Sullivan W."/>
            <person name="Andreopoulos W.B."/>
            <person name="Clum A."/>
            <person name="Lindquist E."/>
            <person name="Daum C."/>
            <person name="Ramamoorthy G.K."/>
            <person name="Gryganskyi A."/>
            <person name="Culley D."/>
            <person name="Magnuson J.K."/>
            <person name="James T.Y."/>
            <person name="O'Malley M.A."/>
            <person name="Stajich J.E."/>
            <person name="Spatafora J.W."/>
            <person name="Visel A."/>
            <person name="Grigoriev I.V."/>
        </authorList>
    </citation>
    <scope>NUCLEOTIDE SEQUENCE [LARGE SCALE GENOMIC DNA]</scope>
    <source>
        <strain evidence="2 3">NRRL 1336</strain>
    </source>
</reference>
<evidence type="ECO:0000256" key="1">
    <source>
        <dbReference type="SAM" id="Phobius"/>
    </source>
</evidence>
<sequence length="55" mass="6535">MKLPEINKHNDNSCHHRWETCFRHTNFYILFIHGLSHVITTIFFNIFSVTIAVSC</sequence>
<evidence type="ECO:0000313" key="2">
    <source>
        <dbReference type="EMBL" id="ORZ16907.1"/>
    </source>
</evidence>
<feature type="transmembrane region" description="Helical" evidence="1">
    <location>
        <begin position="27"/>
        <end position="53"/>
    </location>
</feature>
<accession>A0A1X2IJC7</accession>
<keyword evidence="1" id="KW-1133">Transmembrane helix</keyword>